<keyword evidence="1" id="KW-0472">Membrane</keyword>
<proteinExistence type="predicted"/>
<dbReference type="InterPro" id="IPR012861">
    <property type="entry name" value="DUF1634"/>
</dbReference>
<feature type="transmembrane region" description="Helical" evidence="1">
    <location>
        <begin position="70"/>
        <end position="89"/>
    </location>
</feature>
<gene>
    <name evidence="2" type="ORF">OW255_09560</name>
</gene>
<reference evidence="2" key="1">
    <citation type="submission" date="2022-11" db="EMBL/GenBank/DDBJ databases">
        <title>Lacrimispora xylanolytica sy1, complete genome.</title>
        <authorList>
            <person name="Choi S."/>
        </authorList>
    </citation>
    <scope>NUCLEOTIDE SEQUENCE</scope>
    <source>
        <strain evidence="2">Sy1</strain>
    </source>
</reference>
<dbReference type="RefSeq" id="WP_268116442.1">
    <property type="nucleotide sequence ID" value="NZ_CP113524.1"/>
</dbReference>
<evidence type="ECO:0000256" key="1">
    <source>
        <dbReference type="SAM" id="Phobius"/>
    </source>
</evidence>
<evidence type="ECO:0000313" key="3">
    <source>
        <dbReference type="Proteomes" id="UP001163115"/>
    </source>
</evidence>
<name>A0ABY7AG92_9FIRM</name>
<protein>
    <submittedName>
        <fullName evidence="2">DUF1634 domain-containing protein</fullName>
    </submittedName>
</protein>
<dbReference type="Pfam" id="PF07843">
    <property type="entry name" value="DUF1634"/>
    <property type="match status" value="1"/>
</dbReference>
<evidence type="ECO:0000313" key="2">
    <source>
        <dbReference type="EMBL" id="WAJ25734.1"/>
    </source>
</evidence>
<keyword evidence="3" id="KW-1185">Reference proteome</keyword>
<keyword evidence="1" id="KW-1133">Transmembrane helix</keyword>
<sequence>MSKNAGNKNGIEDTEIVISKTLRAGVALSGAITCLGLMLFLVTGNSGYPGESFPTSVAEILRGLENLKPYAVMLSGLFLLILTPVLRVGVSIITFVKEKDYMYAAITATVFIILIISFLLGKE</sequence>
<feature type="transmembrane region" description="Helical" evidence="1">
    <location>
        <begin position="101"/>
        <end position="120"/>
    </location>
</feature>
<dbReference type="Proteomes" id="UP001163115">
    <property type="component" value="Chromosome"/>
</dbReference>
<keyword evidence="1" id="KW-0812">Transmembrane</keyword>
<feature type="transmembrane region" description="Helical" evidence="1">
    <location>
        <begin position="21"/>
        <end position="42"/>
    </location>
</feature>
<organism evidence="2 3">
    <name type="scientific">Lacrimispora xylanolytica</name>
    <dbReference type="NCBI Taxonomy" id="29375"/>
    <lineage>
        <taxon>Bacteria</taxon>
        <taxon>Bacillati</taxon>
        <taxon>Bacillota</taxon>
        <taxon>Clostridia</taxon>
        <taxon>Lachnospirales</taxon>
        <taxon>Lachnospiraceae</taxon>
        <taxon>Lacrimispora</taxon>
    </lineage>
</organism>
<dbReference type="EMBL" id="CP113524">
    <property type="protein sequence ID" value="WAJ25734.1"/>
    <property type="molecule type" value="Genomic_DNA"/>
</dbReference>
<accession>A0ABY7AG92</accession>